<evidence type="ECO:0000313" key="5">
    <source>
        <dbReference type="Proteomes" id="UP000310689"/>
    </source>
</evidence>
<feature type="compositionally biased region" description="Low complexity" evidence="1">
    <location>
        <begin position="132"/>
        <end position="144"/>
    </location>
</feature>
<comment type="caution">
    <text evidence="3">The sequence shown here is derived from an EMBL/GenBank/DDBJ whole genome shotgun (WGS) entry which is preliminary data.</text>
</comment>
<feature type="compositionally biased region" description="Low complexity" evidence="1">
    <location>
        <begin position="35"/>
        <end position="46"/>
    </location>
</feature>
<sequence>MQTRDNLISFSPVDFTPPPLPIRSSGSGNVGGVGSAADTAGTTDTASNRRNSITPPPPPLPLRKGSGSSTSSIHATASALSRPQPATPAPASKVKSSIPIMPPPARINSPGSSLRGGPSNTSLNRITERSRSGSVNSTSSTPQSIRNSPAPSSIFKLTQPTPIDKIRYQSLYNRLMERQSKASDRGALDVRIVRRVWKASKLDNVYLDTLYNNCNTPNKEMDANTFTKSLATIDSELRRRKS</sequence>
<proteinExistence type="predicted"/>
<dbReference type="Proteomes" id="UP000306954">
    <property type="component" value="Unassembled WGS sequence"/>
</dbReference>
<evidence type="ECO:0000313" key="3">
    <source>
        <dbReference type="EMBL" id="TIB36337.1"/>
    </source>
</evidence>
<feature type="compositionally biased region" description="Low complexity" evidence="1">
    <location>
        <begin position="65"/>
        <end position="81"/>
    </location>
</feature>
<gene>
    <name evidence="3" type="ORF">E3P86_02516</name>
    <name evidence="2" type="ORF">E3P90_00248</name>
</gene>
<dbReference type="EMBL" id="SPOF01000002">
    <property type="protein sequence ID" value="TIB16963.1"/>
    <property type="molecule type" value="Genomic_DNA"/>
</dbReference>
<protein>
    <submittedName>
        <fullName evidence="3">Uncharacterized protein</fullName>
    </submittedName>
</protein>
<feature type="compositionally biased region" description="Polar residues" evidence="1">
    <location>
        <begin position="145"/>
        <end position="158"/>
    </location>
</feature>
<evidence type="ECO:0000256" key="1">
    <source>
        <dbReference type="SAM" id="MobiDB-lite"/>
    </source>
</evidence>
<dbReference type="EMBL" id="SPOI01000131">
    <property type="protein sequence ID" value="TIB36337.1"/>
    <property type="molecule type" value="Genomic_DNA"/>
</dbReference>
<evidence type="ECO:0000313" key="2">
    <source>
        <dbReference type="EMBL" id="TIB16963.1"/>
    </source>
</evidence>
<dbReference type="AlphaFoldDB" id="A0A4T0HJ33"/>
<organism evidence="3 5">
    <name type="scientific">Wallemia ichthyophaga</name>
    <dbReference type="NCBI Taxonomy" id="245174"/>
    <lineage>
        <taxon>Eukaryota</taxon>
        <taxon>Fungi</taxon>
        <taxon>Dikarya</taxon>
        <taxon>Basidiomycota</taxon>
        <taxon>Wallemiomycotina</taxon>
        <taxon>Wallemiomycetes</taxon>
        <taxon>Wallemiales</taxon>
        <taxon>Wallemiaceae</taxon>
        <taxon>Wallemia</taxon>
    </lineage>
</organism>
<accession>A0A4T0HJ33</accession>
<evidence type="ECO:0000313" key="4">
    <source>
        <dbReference type="Proteomes" id="UP000306954"/>
    </source>
</evidence>
<dbReference type="OrthoDB" id="10045710at2759"/>
<feature type="region of interest" description="Disordered" evidence="1">
    <location>
        <begin position="1"/>
        <end position="158"/>
    </location>
</feature>
<name>A0A4T0HJ33_WALIC</name>
<reference evidence="4 5" key="1">
    <citation type="submission" date="2019-03" db="EMBL/GenBank/DDBJ databases">
        <title>Sequencing 23 genomes of Wallemia ichthyophaga.</title>
        <authorList>
            <person name="Gostincar C."/>
        </authorList>
    </citation>
    <scope>NUCLEOTIDE SEQUENCE [LARGE SCALE GENOMIC DNA]</scope>
    <source>
        <strain evidence="3 5">EXF-6200</strain>
        <strain evidence="2 4">EXF-8621</strain>
    </source>
</reference>
<dbReference type="Proteomes" id="UP000310689">
    <property type="component" value="Unassembled WGS sequence"/>
</dbReference>